<dbReference type="EMBL" id="CAJVPZ010094898">
    <property type="protein sequence ID" value="CAG8817813.1"/>
    <property type="molecule type" value="Genomic_DNA"/>
</dbReference>
<evidence type="ECO:0000313" key="1">
    <source>
        <dbReference type="EMBL" id="CAG8817813.1"/>
    </source>
</evidence>
<dbReference type="OrthoDB" id="2431945at2759"/>
<organism evidence="1 2">
    <name type="scientific">Racocetra fulgida</name>
    <dbReference type="NCBI Taxonomy" id="60492"/>
    <lineage>
        <taxon>Eukaryota</taxon>
        <taxon>Fungi</taxon>
        <taxon>Fungi incertae sedis</taxon>
        <taxon>Mucoromycota</taxon>
        <taxon>Glomeromycotina</taxon>
        <taxon>Glomeromycetes</taxon>
        <taxon>Diversisporales</taxon>
        <taxon>Gigasporaceae</taxon>
        <taxon>Racocetra</taxon>
    </lineage>
</organism>
<keyword evidence="2" id="KW-1185">Reference proteome</keyword>
<sequence>FHQILFTAVEIWKKIGGGLTGANVLVAQIKKYDAFESPYNYIFVEGVETPQTWW</sequence>
<dbReference type="Proteomes" id="UP000789396">
    <property type="component" value="Unassembled WGS sequence"/>
</dbReference>
<evidence type="ECO:0000313" key="2">
    <source>
        <dbReference type="Proteomes" id="UP000789396"/>
    </source>
</evidence>
<name>A0A9N9K9G1_9GLOM</name>
<gene>
    <name evidence="1" type="ORF">RFULGI_LOCUS19375</name>
</gene>
<comment type="caution">
    <text evidence="1">The sequence shown here is derived from an EMBL/GenBank/DDBJ whole genome shotgun (WGS) entry which is preliminary data.</text>
</comment>
<proteinExistence type="predicted"/>
<reference evidence="1" key="1">
    <citation type="submission" date="2021-06" db="EMBL/GenBank/DDBJ databases">
        <authorList>
            <person name="Kallberg Y."/>
            <person name="Tangrot J."/>
            <person name="Rosling A."/>
        </authorList>
    </citation>
    <scope>NUCLEOTIDE SEQUENCE</scope>
    <source>
        <strain evidence="1">IN212</strain>
    </source>
</reference>
<feature type="non-terminal residue" evidence="1">
    <location>
        <position position="1"/>
    </location>
</feature>
<protein>
    <submittedName>
        <fullName evidence="1">5172_t:CDS:1</fullName>
    </submittedName>
</protein>
<dbReference type="AlphaFoldDB" id="A0A9N9K9G1"/>
<accession>A0A9N9K9G1</accession>
<feature type="non-terminal residue" evidence="1">
    <location>
        <position position="54"/>
    </location>
</feature>